<proteinExistence type="predicted"/>
<sequence length="185" mass="20436">MGCRHVLQPMGPSKHVCYYFGDCISQYQLPSVSHGPTYTFNRKSLSCGQRKAAAAILGFGISGFLVLVTSGWSELESLLLVLPSPYLGVLFEAKTSVLAGHCPPETGNLNRSRQETRFYALINAPSVKGRQTNRAMTNTGLIGREAGMVWEFGRGFFLISMLRKLLKTTLNHLREEGRPMYGVFG</sequence>
<keyword evidence="1" id="KW-0472">Membrane</keyword>
<feature type="transmembrane region" description="Helical" evidence="1">
    <location>
        <begin position="52"/>
        <end position="72"/>
    </location>
</feature>
<comment type="caution">
    <text evidence="2">The sequence shown here is derived from an EMBL/GenBank/DDBJ whole genome shotgun (WGS) entry which is preliminary data.</text>
</comment>
<protein>
    <submittedName>
        <fullName evidence="2">Uncharacterized protein</fullName>
    </submittedName>
</protein>
<keyword evidence="1" id="KW-0812">Transmembrane</keyword>
<evidence type="ECO:0000313" key="3">
    <source>
        <dbReference type="Proteomes" id="UP000434172"/>
    </source>
</evidence>
<dbReference type="Proteomes" id="UP000434172">
    <property type="component" value="Unassembled WGS sequence"/>
</dbReference>
<reference evidence="2 3" key="1">
    <citation type="submission" date="2019-12" db="EMBL/GenBank/DDBJ databases">
        <title>A genome sequence resource for the geographically widespread anthracnose pathogen Colletotrichum asianum.</title>
        <authorList>
            <person name="Meng Y."/>
        </authorList>
    </citation>
    <scope>NUCLEOTIDE SEQUENCE [LARGE SCALE GENOMIC DNA]</scope>
    <source>
        <strain evidence="2 3">ICMP 18580</strain>
    </source>
</reference>
<name>A0A8H3ZN59_9PEZI</name>
<dbReference type="AlphaFoldDB" id="A0A8H3ZN59"/>
<evidence type="ECO:0000313" key="2">
    <source>
        <dbReference type="EMBL" id="KAF0317680.1"/>
    </source>
</evidence>
<dbReference type="EMBL" id="WOWK01000125">
    <property type="protein sequence ID" value="KAF0317680.1"/>
    <property type="molecule type" value="Genomic_DNA"/>
</dbReference>
<gene>
    <name evidence="2" type="ORF">GQ607_015099</name>
</gene>
<evidence type="ECO:0000256" key="1">
    <source>
        <dbReference type="SAM" id="Phobius"/>
    </source>
</evidence>
<accession>A0A8H3ZN59</accession>
<keyword evidence="1" id="KW-1133">Transmembrane helix</keyword>
<keyword evidence="3" id="KW-1185">Reference proteome</keyword>
<organism evidence="2 3">
    <name type="scientific">Colletotrichum asianum</name>
    <dbReference type="NCBI Taxonomy" id="702518"/>
    <lineage>
        <taxon>Eukaryota</taxon>
        <taxon>Fungi</taxon>
        <taxon>Dikarya</taxon>
        <taxon>Ascomycota</taxon>
        <taxon>Pezizomycotina</taxon>
        <taxon>Sordariomycetes</taxon>
        <taxon>Hypocreomycetidae</taxon>
        <taxon>Glomerellales</taxon>
        <taxon>Glomerellaceae</taxon>
        <taxon>Colletotrichum</taxon>
        <taxon>Colletotrichum gloeosporioides species complex</taxon>
    </lineage>
</organism>